<keyword evidence="1" id="KW-1133">Transmembrane helix</keyword>
<dbReference type="NCBIfam" id="TIGR02532">
    <property type="entry name" value="IV_pilin_GFxxxE"/>
    <property type="match status" value="1"/>
</dbReference>
<keyword evidence="1" id="KW-0472">Membrane</keyword>
<evidence type="ECO:0000256" key="1">
    <source>
        <dbReference type="SAM" id="Phobius"/>
    </source>
</evidence>
<name>A0ABP3TTM7_9CLOT</name>
<organism evidence="2 3">
    <name type="scientific">Clostridium malenominatum</name>
    <dbReference type="NCBI Taxonomy" id="1539"/>
    <lineage>
        <taxon>Bacteria</taxon>
        <taxon>Bacillati</taxon>
        <taxon>Bacillota</taxon>
        <taxon>Clostridia</taxon>
        <taxon>Eubacteriales</taxon>
        <taxon>Clostridiaceae</taxon>
        <taxon>Clostridium</taxon>
    </lineage>
</organism>
<sequence>MIKINKSKKGFTLVEVIIAMVLIMGTVAIFSTVAYSSIKVGNSNKQSLEGSIIAQNYLEVIKSNKESGSIKDFATLESFIKTSDFTLTEGRYFKTHIKDNIKYDVYIRLTITESSEVGELIDIIMEVKPQDGKLIKMGTKLYLVN</sequence>
<reference evidence="3" key="1">
    <citation type="journal article" date="2019" name="Int. J. Syst. Evol. Microbiol.">
        <title>The Global Catalogue of Microorganisms (GCM) 10K type strain sequencing project: providing services to taxonomists for standard genome sequencing and annotation.</title>
        <authorList>
            <consortium name="The Broad Institute Genomics Platform"/>
            <consortium name="The Broad Institute Genome Sequencing Center for Infectious Disease"/>
            <person name="Wu L."/>
            <person name="Ma J."/>
        </authorList>
    </citation>
    <scope>NUCLEOTIDE SEQUENCE [LARGE SCALE GENOMIC DNA]</scope>
    <source>
        <strain evidence="3">JCM 1405</strain>
    </source>
</reference>
<feature type="transmembrane region" description="Helical" evidence="1">
    <location>
        <begin position="12"/>
        <end position="35"/>
    </location>
</feature>
<dbReference type="Proteomes" id="UP001500339">
    <property type="component" value="Unassembled WGS sequence"/>
</dbReference>
<dbReference type="Pfam" id="PF07963">
    <property type="entry name" value="N_methyl"/>
    <property type="match status" value="1"/>
</dbReference>
<gene>
    <name evidence="2" type="ORF">GCM10008905_03600</name>
</gene>
<accession>A0ABP3TTM7</accession>
<keyword evidence="3" id="KW-1185">Reference proteome</keyword>
<dbReference type="InterPro" id="IPR012902">
    <property type="entry name" value="N_methyl_site"/>
</dbReference>
<evidence type="ECO:0008006" key="4">
    <source>
        <dbReference type="Google" id="ProtNLM"/>
    </source>
</evidence>
<comment type="caution">
    <text evidence="2">The sequence shown here is derived from an EMBL/GenBank/DDBJ whole genome shotgun (WGS) entry which is preliminary data.</text>
</comment>
<dbReference type="RefSeq" id="WP_343765872.1">
    <property type="nucleotide sequence ID" value="NZ_BAAACF010000001.1"/>
</dbReference>
<evidence type="ECO:0000313" key="3">
    <source>
        <dbReference type="Proteomes" id="UP001500339"/>
    </source>
</evidence>
<keyword evidence="1" id="KW-0812">Transmembrane</keyword>
<protein>
    <recommendedName>
        <fullName evidence="4">Prepilin-type N-terminal cleavage/methylation domain-containing protein</fullName>
    </recommendedName>
</protein>
<dbReference type="EMBL" id="BAAACF010000001">
    <property type="protein sequence ID" value="GAA0717716.1"/>
    <property type="molecule type" value="Genomic_DNA"/>
</dbReference>
<evidence type="ECO:0000313" key="2">
    <source>
        <dbReference type="EMBL" id="GAA0717716.1"/>
    </source>
</evidence>
<proteinExistence type="predicted"/>